<dbReference type="Proteomes" id="UP000054485">
    <property type="component" value="Unassembled WGS sequence"/>
</dbReference>
<evidence type="ECO:0000313" key="1">
    <source>
        <dbReference type="EMBL" id="KIK33269.1"/>
    </source>
</evidence>
<dbReference type="HOGENOM" id="CLU_3070291_0_0_1"/>
<dbReference type="AlphaFoldDB" id="A0A0D0A4V4"/>
<keyword evidence="2" id="KW-1185">Reference proteome</keyword>
<reference evidence="2" key="2">
    <citation type="submission" date="2015-01" db="EMBL/GenBank/DDBJ databases">
        <title>Evolutionary Origins and Diversification of the Mycorrhizal Mutualists.</title>
        <authorList>
            <consortium name="DOE Joint Genome Institute"/>
            <consortium name="Mycorrhizal Genomics Consortium"/>
            <person name="Kohler A."/>
            <person name="Kuo A."/>
            <person name="Nagy L.G."/>
            <person name="Floudas D."/>
            <person name="Copeland A."/>
            <person name="Barry K.W."/>
            <person name="Cichocki N."/>
            <person name="Veneault-Fourrey C."/>
            <person name="LaButti K."/>
            <person name="Lindquist E.A."/>
            <person name="Lipzen A."/>
            <person name="Lundell T."/>
            <person name="Morin E."/>
            <person name="Murat C."/>
            <person name="Riley R."/>
            <person name="Ohm R."/>
            <person name="Sun H."/>
            <person name="Tunlid A."/>
            <person name="Henrissat B."/>
            <person name="Grigoriev I.V."/>
            <person name="Hibbett D.S."/>
            <person name="Martin F."/>
        </authorList>
    </citation>
    <scope>NUCLEOTIDE SEQUENCE [LARGE SCALE GENOMIC DNA]</scope>
    <source>
        <strain evidence="2">UH-Slu-Lm8-n1</strain>
    </source>
</reference>
<protein>
    <submittedName>
        <fullName evidence="1">Uncharacterized protein</fullName>
    </submittedName>
</protein>
<dbReference type="InParanoid" id="A0A0D0A4V4"/>
<reference evidence="1 2" key="1">
    <citation type="submission" date="2014-04" db="EMBL/GenBank/DDBJ databases">
        <authorList>
            <consortium name="DOE Joint Genome Institute"/>
            <person name="Kuo A."/>
            <person name="Ruytinx J."/>
            <person name="Rineau F."/>
            <person name="Colpaert J."/>
            <person name="Kohler A."/>
            <person name="Nagy L.G."/>
            <person name="Floudas D."/>
            <person name="Copeland A."/>
            <person name="Barry K.W."/>
            <person name="Cichocki N."/>
            <person name="Veneault-Fourrey C."/>
            <person name="LaButti K."/>
            <person name="Lindquist E.A."/>
            <person name="Lipzen A."/>
            <person name="Lundell T."/>
            <person name="Morin E."/>
            <person name="Murat C."/>
            <person name="Sun H."/>
            <person name="Tunlid A."/>
            <person name="Henrissat B."/>
            <person name="Grigoriev I.V."/>
            <person name="Hibbett D.S."/>
            <person name="Martin F."/>
            <person name="Nordberg H.P."/>
            <person name="Cantor M.N."/>
            <person name="Hua S.X."/>
        </authorList>
    </citation>
    <scope>NUCLEOTIDE SEQUENCE [LARGE SCALE GENOMIC DNA]</scope>
    <source>
        <strain evidence="1 2">UH-Slu-Lm8-n1</strain>
    </source>
</reference>
<accession>A0A0D0A4V4</accession>
<name>A0A0D0A4V4_9AGAM</name>
<gene>
    <name evidence="1" type="ORF">CY34DRAFT_813733</name>
</gene>
<evidence type="ECO:0000313" key="2">
    <source>
        <dbReference type="Proteomes" id="UP000054485"/>
    </source>
</evidence>
<proteinExistence type="predicted"/>
<dbReference type="EMBL" id="KN835981">
    <property type="protein sequence ID" value="KIK33269.1"/>
    <property type="molecule type" value="Genomic_DNA"/>
</dbReference>
<organism evidence="1 2">
    <name type="scientific">Suillus luteus UH-Slu-Lm8-n1</name>
    <dbReference type="NCBI Taxonomy" id="930992"/>
    <lineage>
        <taxon>Eukaryota</taxon>
        <taxon>Fungi</taxon>
        <taxon>Dikarya</taxon>
        <taxon>Basidiomycota</taxon>
        <taxon>Agaricomycotina</taxon>
        <taxon>Agaricomycetes</taxon>
        <taxon>Agaricomycetidae</taxon>
        <taxon>Boletales</taxon>
        <taxon>Suillineae</taxon>
        <taxon>Suillaceae</taxon>
        <taxon>Suillus</taxon>
    </lineage>
</organism>
<sequence length="53" mass="6052">MDSTNAWEYPSVCQQGQRRWEYDGPSPIARGRRPAARLMHATLYGVAIDTKRS</sequence>